<keyword evidence="3" id="KW-1185">Reference proteome</keyword>
<evidence type="ECO:0000313" key="3">
    <source>
        <dbReference type="Proteomes" id="UP000053424"/>
    </source>
</evidence>
<name>A0A0C3C6F3_HEBCY</name>
<feature type="compositionally biased region" description="Basic and acidic residues" evidence="1">
    <location>
        <begin position="79"/>
        <end position="88"/>
    </location>
</feature>
<gene>
    <name evidence="2" type="ORF">M413DRAFT_236865</name>
</gene>
<dbReference type="EMBL" id="KN831787">
    <property type="protein sequence ID" value="KIM39151.1"/>
    <property type="molecule type" value="Genomic_DNA"/>
</dbReference>
<dbReference type="AlphaFoldDB" id="A0A0C3C6F3"/>
<feature type="compositionally biased region" description="Basic residues" evidence="1">
    <location>
        <begin position="61"/>
        <end position="78"/>
    </location>
</feature>
<feature type="region of interest" description="Disordered" evidence="1">
    <location>
        <begin position="1"/>
        <end position="88"/>
    </location>
</feature>
<feature type="compositionally biased region" description="Basic and acidic residues" evidence="1">
    <location>
        <begin position="50"/>
        <end position="60"/>
    </location>
</feature>
<dbReference type="Proteomes" id="UP000053424">
    <property type="component" value="Unassembled WGS sequence"/>
</dbReference>
<organism evidence="2 3">
    <name type="scientific">Hebeloma cylindrosporum</name>
    <dbReference type="NCBI Taxonomy" id="76867"/>
    <lineage>
        <taxon>Eukaryota</taxon>
        <taxon>Fungi</taxon>
        <taxon>Dikarya</taxon>
        <taxon>Basidiomycota</taxon>
        <taxon>Agaricomycotina</taxon>
        <taxon>Agaricomycetes</taxon>
        <taxon>Agaricomycetidae</taxon>
        <taxon>Agaricales</taxon>
        <taxon>Agaricineae</taxon>
        <taxon>Hymenogastraceae</taxon>
        <taxon>Hebeloma</taxon>
    </lineage>
</organism>
<feature type="compositionally biased region" description="Basic residues" evidence="1">
    <location>
        <begin position="33"/>
        <end position="49"/>
    </location>
</feature>
<sequence>MSVPDSINLPEVVPKKGGGKGGSGGQGISKVIKSGKKKTVRVKKGNGRHKKDERIRENNHNRPRISNIKKKRFKRRLSKKETTKRIDA</sequence>
<dbReference type="HOGENOM" id="CLU_2469344_0_0_1"/>
<evidence type="ECO:0000313" key="2">
    <source>
        <dbReference type="EMBL" id="KIM39151.1"/>
    </source>
</evidence>
<proteinExistence type="predicted"/>
<reference evidence="2 3" key="1">
    <citation type="submission" date="2014-04" db="EMBL/GenBank/DDBJ databases">
        <authorList>
            <consortium name="DOE Joint Genome Institute"/>
            <person name="Kuo A."/>
            <person name="Gay G."/>
            <person name="Dore J."/>
            <person name="Kohler A."/>
            <person name="Nagy L.G."/>
            <person name="Floudas D."/>
            <person name="Copeland A."/>
            <person name="Barry K.W."/>
            <person name="Cichocki N."/>
            <person name="Veneault-Fourrey C."/>
            <person name="LaButti K."/>
            <person name="Lindquist E.A."/>
            <person name="Lipzen A."/>
            <person name="Lundell T."/>
            <person name="Morin E."/>
            <person name="Murat C."/>
            <person name="Sun H."/>
            <person name="Tunlid A."/>
            <person name="Henrissat B."/>
            <person name="Grigoriev I.V."/>
            <person name="Hibbett D.S."/>
            <person name="Martin F."/>
            <person name="Nordberg H.P."/>
            <person name="Cantor M.N."/>
            <person name="Hua S.X."/>
        </authorList>
    </citation>
    <scope>NUCLEOTIDE SEQUENCE [LARGE SCALE GENOMIC DNA]</scope>
    <source>
        <strain evidence="3">h7</strain>
    </source>
</reference>
<protein>
    <submittedName>
        <fullName evidence="2">Uncharacterized protein</fullName>
    </submittedName>
</protein>
<reference evidence="3" key="2">
    <citation type="submission" date="2015-01" db="EMBL/GenBank/DDBJ databases">
        <title>Evolutionary Origins and Diversification of the Mycorrhizal Mutualists.</title>
        <authorList>
            <consortium name="DOE Joint Genome Institute"/>
            <consortium name="Mycorrhizal Genomics Consortium"/>
            <person name="Kohler A."/>
            <person name="Kuo A."/>
            <person name="Nagy L.G."/>
            <person name="Floudas D."/>
            <person name="Copeland A."/>
            <person name="Barry K.W."/>
            <person name="Cichocki N."/>
            <person name="Veneault-Fourrey C."/>
            <person name="LaButti K."/>
            <person name="Lindquist E.A."/>
            <person name="Lipzen A."/>
            <person name="Lundell T."/>
            <person name="Morin E."/>
            <person name="Murat C."/>
            <person name="Riley R."/>
            <person name="Ohm R."/>
            <person name="Sun H."/>
            <person name="Tunlid A."/>
            <person name="Henrissat B."/>
            <person name="Grigoriev I.V."/>
            <person name="Hibbett D.S."/>
            <person name="Martin F."/>
        </authorList>
    </citation>
    <scope>NUCLEOTIDE SEQUENCE [LARGE SCALE GENOMIC DNA]</scope>
    <source>
        <strain evidence="3">h7</strain>
    </source>
</reference>
<evidence type="ECO:0000256" key="1">
    <source>
        <dbReference type="SAM" id="MobiDB-lite"/>
    </source>
</evidence>
<accession>A0A0C3C6F3</accession>